<evidence type="ECO:0000313" key="2">
    <source>
        <dbReference type="EMBL" id="PIQ73917.1"/>
    </source>
</evidence>
<dbReference type="AlphaFoldDB" id="A0A2H0KP70"/>
<dbReference type="Gene3D" id="3.30.700.10">
    <property type="entry name" value="Glycoprotein, Type 4 Pilin"/>
    <property type="match status" value="1"/>
</dbReference>
<sequence>MWEKIKHNFKLRVSGFGLRGGFTLIEMLVVLFVVAVISSLLIASYRTGQKQYALDEAAQNLVSDLRLVQSMAMSGTGIYQSYYNYGIYFKKNASSYQLFGDKDNDCFYTSTGNPSQRDTVIETTQLPQNVIIAQVSPAVTPPGLHVCFAPPAPTTYFNQVNNPSSVPQASITIRYGSDAALVKTVIINSAGAVKVQ</sequence>
<evidence type="ECO:0000256" key="1">
    <source>
        <dbReference type="SAM" id="Phobius"/>
    </source>
</evidence>
<reference evidence="2 3" key="1">
    <citation type="submission" date="2017-09" db="EMBL/GenBank/DDBJ databases">
        <title>Depth-based differentiation of microbial function through sediment-hosted aquifers and enrichment of novel symbionts in the deep terrestrial subsurface.</title>
        <authorList>
            <person name="Probst A.J."/>
            <person name="Ladd B."/>
            <person name="Jarett J.K."/>
            <person name="Geller-Mcgrath D.E."/>
            <person name="Sieber C.M."/>
            <person name="Emerson J.B."/>
            <person name="Anantharaman K."/>
            <person name="Thomas B.C."/>
            <person name="Malmstrom R."/>
            <person name="Stieglmeier M."/>
            <person name="Klingl A."/>
            <person name="Woyke T."/>
            <person name="Ryan C.M."/>
            <person name="Banfield J.F."/>
        </authorList>
    </citation>
    <scope>NUCLEOTIDE SEQUENCE [LARGE SCALE GENOMIC DNA]</scope>
    <source>
        <strain evidence="2">CG11_big_fil_rev_8_21_14_0_20_44_10</strain>
    </source>
</reference>
<dbReference type="Pfam" id="PF07963">
    <property type="entry name" value="N_methyl"/>
    <property type="match status" value="1"/>
</dbReference>
<evidence type="ECO:0000313" key="3">
    <source>
        <dbReference type="Proteomes" id="UP000231550"/>
    </source>
</evidence>
<dbReference type="Proteomes" id="UP000231550">
    <property type="component" value="Unassembled WGS sequence"/>
</dbReference>
<dbReference type="EMBL" id="PCVN01000135">
    <property type="protein sequence ID" value="PIQ73917.1"/>
    <property type="molecule type" value="Genomic_DNA"/>
</dbReference>
<keyword evidence="1" id="KW-0472">Membrane</keyword>
<dbReference type="PROSITE" id="PS00409">
    <property type="entry name" value="PROKAR_NTER_METHYL"/>
    <property type="match status" value="1"/>
</dbReference>
<name>A0A2H0KP70_9BACT</name>
<dbReference type="SUPFAM" id="SSF54523">
    <property type="entry name" value="Pili subunits"/>
    <property type="match status" value="1"/>
</dbReference>
<keyword evidence="1" id="KW-1133">Transmembrane helix</keyword>
<organism evidence="2 3">
    <name type="scientific">Candidatus Portnoybacteria bacterium CG11_big_fil_rev_8_21_14_0_20_44_10</name>
    <dbReference type="NCBI Taxonomy" id="1974818"/>
    <lineage>
        <taxon>Bacteria</taxon>
        <taxon>Candidatus Portnoyibacteriota</taxon>
    </lineage>
</organism>
<keyword evidence="1" id="KW-0812">Transmembrane</keyword>
<gene>
    <name evidence="2" type="ORF">COV85_04975</name>
</gene>
<dbReference type="NCBIfam" id="TIGR02532">
    <property type="entry name" value="IV_pilin_GFxxxE"/>
    <property type="match status" value="1"/>
</dbReference>
<evidence type="ECO:0008006" key="4">
    <source>
        <dbReference type="Google" id="ProtNLM"/>
    </source>
</evidence>
<accession>A0A2H0KP70</accession>
<dbReference type="InterPro" id="IPR012902">
    <property type="entry name" value="N_methyl_site"/>
</dbReference>
<protein>
    <recommendedName>
        <fullName evidence="4">General secretion pathway GspH domain-containing protein</fullName>
    </recommendedName>
</protein>
<dbReference type="InterPro" id="IPR045584">
    <property type="entry name" value="Pilin-like"/>
</dbReference>
<comment type="caution">
    <text evidence="2">The sequence shown here is derived from an EMBL/GenBank/DDBJ whole genome shotgun (WGS) entry which is preliminary data.</text>
</comment>
<feature type="transmembrane region" description="Helical" evidence="1">
    <location>
        <begin position="21"/>
        <end position="45"/>
    </location>
</feature>
<proteinExistence type="predicted"/>